<reference evidence="7 8" key="1">
    <citation type="journal article" date="2019" name="Int. J. Syst. Evol. Microbiol.">
        <title>The Global Catalogue of Microorganisms (GCM) 10K type strain sequencing project: providing services to taxonomists for standard genome sequencing and annotation.</title>
        <authorList>
            <consortium name="The Broad Institute Genomics Platform"/>
            <consortium name="The Broad Institute Genome Sequencing Center for Infectious Disease"/>
            <person name="Wu L."/>
            <person name="Ma J."/>
        </authorList>
    </citation>
    <scope>NUCLEOTIDE SEQUENCE [LARGE SCALE GENOMIC DNA]</scope>
    <source>
        <strain evidence="7 8">JCM 14901</strain>
    </source>
</reference>
<dbReference type="SUPFAM" id="SSF52091">
    <property type="entry name" value="SpoIIaa-like"/>
    <property type="match status" value="1"/>
</dbReference>
<dbReference type="Proteomes" id="UP001499933">
    <property type="component" value="Unassembled WGS sequence"/>
</dbReference>
<keyword evidence="4 5" id="KW-0472">Membrane</keyword>
<evidence type="ECO:0000259" key="6">
    <source>
        <dbReference type="PROSITE" id="PS50801"/>
    </source>
</evidence>
<sequence length="568" mass="59763">MAAISRVVPEWMREYKPSWLSADLIAGVTLAAIAIPEVMGYTSIAQTPVITGLYTIIFPTLLFALLGSSRLLVVGADSATAAILAAGLAGLGIAGLSPNTAEWVAWTSLVALVCGVLLVLARLLRLGFLGDFLSASVLIGFLTGVGIQVLTGQIPGMLGIPKGKGNWFEQQWYMITHIGDANAWTVLFAAGTLVIIVGCRLISRNIPGAVIAVILSIIVSNALDASSHGVAVIGPVQGGLPPFGLPAGITLSDIPAVIGVALSCFFLIIAQSAATSRSFAMKHSQRVDINRDIVGLAGANFAAGLTGTFVVNGSPTKTEILDEQRGRSQMANIAMSVVVLIVVLFLTRFLTNMPVAVLAAIVFMIGLGLVDFKGLNRIRAARVSEFVIACFTAIVVFSWGVEQGIILAIMLSIVELVRRAYSPKDFLVGVDKAGAPTYVAATAGSESLPGLIVFRFDARLFYANASLFVDEIRKLIDGAPTPVRWLVLDCSSIGDVDYSASLNLADLITALHEEQRVFALAAVDPTLMGALRAYGTLESFDNAHIYPTVADAVEAFLKAPVNQAPPGE</sequence>
<dbReference type="CDD" id="cd07042">
    <property type="entry name" value="STAS_SulP_like_sulfate_transporter"/>
    <property type="match status" value="1"/>
</dbReference>
<evidence type="ECO:0000256" key="2">
    <source>
        <dbReference type="ARBA" id="ARBA00022692"/>
    </source>
</evidence>
<evidence type="ECO:0000256" key="1">
    <source>
        <dbReference type="ARBA" id="ARBA00004141"/>
    </source>
</evidence>
<feature type="transmembrane region" description="Helical" evidence="5">
    <location>
        <begin position="128"/>
        <end position="150"/>
    </location>
</feature>
<dbReference type="InterPro" id="IPR001902">
    <property type="entry name" value="SLC26A/SulP_fam"/>
</dbReference>
<keyword evidence="8" id="KW-1185">Reference proteome</keyword>
<feature type="transmembrane region" description="Helical" evidence="5">
    <location>
        <begin position="78"/>
        <end position="97"/>
    </location>
</feature>
<keyword evidence="3 5" id="KW-1133">Transmembrane helix</keyword>
<feature type="transmembrane region" description="Helical" evidence="5">
    <location>
        <begin position="103"/>
        <end position="121"/>
    </location>
</feature>
<dbReference type="Gene3D" id="3.30.750.24">
    <property type="entry name" value="STAS domain"/>
    <property type="match status" value="1"/>
</dbReference>
<dbReference type="PROSITE" id="PS50801">
    <property type="entry name" value="STAS"/>
    <property type="match status" value="1"/>
</dbReference>
<gene>
    <name evidence="7" type="ORF">GCM10009776_26730</name>
</gene>
<dbReference type="InterPro" id="IPR002645">
    <property type="entry name" value="STAS_dom"/>
</dbReference>
<dbReference type="PANTHER" id="PTHR11814">
    <property type="entry name" value="SULFATE TRANSPORTER"/>
    <property type="match status" value="1"/>
</dbReference>
<feature type="transmembrane region" description="Helical" evidence="5">
    <location>
        <begin position="45"/>
        <end position="66"/>
    </location>
</feature>
<evidence type="ECO:0000256" key="4">
    <source>
        <dbReference type="ARBA" id="ARBA00023136"/>
    </source>
</evidence>
<feature type="transmembrane region" description="Helical" evidence="5">
    <location>
        <begin position="330"/>
        <end position="349"/>
    </location>
</feature>
<feature type="transmembrane region" description="Helical" evidence="5">
    <location>
        <begin position="209"/>
        <end position="234"/>
    </location>
</feature>
<feature type="transmembrane region" description="Helical" evidence="5">
    <location>
        <begin position="20"/>
        <end position="39"/>
    </location>
</feature>
<evidence type="ECO:0000313" key="8">
    <source>
        <dbReference type="Proteomes" id="UP001499933"/>
    </source>
</evidence>
<feature type="transmembrane region" description="Helical" evidence="5">
    <location>
        <begin position="254"/>
        <end position="274"/>
    </location>
</feature>
<organism evidence="7 8">
    <name type="scientific">Microbacterium deminutum</name>
    <dbReference type="NCBI Taxonomy" id="344164"/>
    <lineage>
        <taxon>Bacteria</taxon>
        <taxon>Bacillati</taxon>
        <taxon>Actinomycetota</taxon>
        <taxon>Actinomycetes</taxon>
        <taxon>Micrococcales</taxon>
        <taxon>Microbacteriaceae</taxon>
        <taxon>Microbacterium</taxon>
    </lineage>
</organism>
<dbReference type="InterPro" id="IPR036513">
    <property type="entry name" value="STAS_dom_sf"/>
</dbReference>
<keyword evidence="2 5" id="KW-0812">Transmembrane</keyword>
<comment type="subcellular location">
    <subcellularLocation>
        <location evidence="1">Membrane</location>
        <topology evidence="1">Multi-pass membrane protein</topology>
    </subcellularLocation>
</comment>
<dbReference type="InterPro" id="IPR011547">
    <property type="entry name" value="SLC26A/SulP_dom"/>
</dbReference>
<comment type="caution">
    <text evidence="7">The sequence shown here is derived from an EMBL/GenBank/DDBJ whole genome shotgun (WGS) entry which is preliminary data.</text>
</comment>
<feature type="transmembrane region" description="Helical" evidence="5">
    <location>
        <begin position="355"/>
        <end position="374"/>
    </location>
</feature>
<feature type="transmembrane region" description="Helical" evidence="5">
    <location>
        <begin position="386"/>
        <end position="414"/>
    </location>
</feature>
<feature type="domain" description="STAS" evidence="6">
    <location>
        <begin position="441"/>
        <end position="556"/>
    </location>
</feature>
<feature type="transmembrane region" description="Helical" evidence="5">
    <location>
        <begin position="181"/>
        <end position="202"/>
    </location>
</feature>
<proteinExistence type="predicted"/>
<protein>
    <submittedName>
        <fullName evidence="7">SulP family inorganic anion transporter</fullName>
    </submittedName>
</protein>
<dbReference type="Pfam" id="PF01740">
    <property type="entry name" value="STAS"/>
    <property type="match status" value="1"/>
</dbReference>
<dbReference type="RefSeq" id="WP_344095445.1">
    <property type="nucleotide sequence ID" value="NZ_BAAAOG010000005.1"/>
</dbReference>
<accession>A0ABN2R2V7</accession>
<dbReference type="Pfam" id="PF00916">
    <property type="entry name" value="Sulfate_transp"/>
    <property type="match status" value="1"/>
</dbReference>
<dbReference type="EMBL" id="BAAAOG010000005">
    <property type="protein sequence ID" value="GAA1962708.1"/>
    <property type="molecule type" value="Genomic_DNA"/>
</dbReference>
<evidence type="ECO:0000313" key="7">
    <source>
        <dbReference type="EMBL" id="GAA1962708.1"/>
    </source>
</evidence>
<name>A0ABN2R2V7_9MICO</name>
<evidence type="ECO:0000256" key="5">
    <source>
        <dbReference type="SAM" id="Phobius"/>
    </source>
</evidence>
<evidence type="ECO:0000256" key="3">
    <source>
        <dbReference type="ARBA" id="ARBA00022989"/>
    </source>
</evidence>